<gene>
    <name evidence="1" type="ORF">PACILC2_25760</name>
</gene>
<keyword evidence="2" id="KW-1185">Reference proteome</keyword>
<protein>
    <submittedName>
        <fullName evidence="1">Uncharacterized protein</fullName>
    </submittedName>
</protein>
<proteinExistence type="predicted"/>
<dbReference type="EMBL" id="BOVJ01000077">
    <property type="protein sequence ID" value="GIQ64008.1"/>
    <property type="molecule type" value="Genomic_DNA"/>
</dbReference>
<dbReference type="Proteomes" id="UP000680304">
    <property type="component" value="Unassembled WGS sequence"/>
</dbReference>
<comment type="caution">
    <text evidence="1">The sequence shown here is derived from an EMBL/GenBank/DDBJ whole genome shotgun (WGS) entry which is preliminary data.</text>
</comment>
<reference evidence="1 2" key="1">
    <citation type="submission" date="2021-04" db="EMBL/GenBank/DDBJ databases">
        <title>Draft genome sequence of Paenibacillus cisolokensis, LC2-13A.</title>
        <authorList>
            <person name="Uke A."/>
            <person name="Chhe C."/>
            <person name="Baramee S."/>
            <person name="Kosugi A."/>
        </authorList>
    </citation>
    <scope>NUCLEOTIDE SEQUENCE [LARGE SCALE GENOMIC DNA]</scope>
    <source>
        <strain evidence="1 2">LC2-13A</strain>
    </source>
</reference>
<accession>A0ABQ4N7U2</accession>
<organism evidence="1 2">
    <name type="scientific">Paenibacillus cisolokensis</name>
    <dbReference type="NCBI Taxonomy" id="1658519"/>
    <lineage>
        <taxon>Bacteria</taxon>
        <taxon>Bacillati</taxon>
        <taxon>Bacillota</taxon>
        <taxon>Bacilli</taxon>
        <taxon>Bacillales</taxon>
        <taxon>Paenibacillaceae</taxon>
        <taxon>Paenibacillus</taxon>
    </lineage>
</organism>
<sequence>MDGQYIVSQVEFSSKDSKGAYQKIRADFYNSKLGHVFSYSFPARAYTDISEAVWTLDGGNVMFRVNIPEKGNQLVAVNAKGKAQWRLSIAGNADVESAKGGFAVFGSNELRFYNAKGGLVTKRKLVVQHEAPMFTLWKAADQKLLVRMNDRQLIVNPATLKTLYEFPLDTADVEYRYTGNGYLYRISESSSQISQFVL</sequence>
<name>A0ABQ4N7U2_9BACL</name>
<evidence type="ECO:0000313" key="1">
    <source>
        <dbReference type="EMBL" id="GIQ64008.1"/>
    </source>
</evidence>
<evidence type="ECO:0000313" key="2">
    <source>
        <dbReference type="Proteomes" id="UP000680304"/>
    </source>
</evidence>